<protein>
    <submittedName>
        <fullName evidence="1">Phosphatase 2C family protein</fullName>
    </submittedName>
</protein>
<dbReference type="Proteomes" id="UP001164539">
    <property type="component" value="Chromosome 7"/>
</dbReference>
<evidence type="ECO:0000313" key="1">
    <source>
        <dbReference type="EMBL" id="KAJ4714764.1"/>
    </source>
</evidence>
<dbReference type="EMBL" id="CM051400">
    <property type="protein sequence ID" value="KAJ4714764.1"/>
    <property type="molecule type" value="Genomic_DNA"/>
</dbReference>
<gene>
    <name evidence="1" type="ORF">OWV82_013203</name>
</gene>
<organism evidence="1 2">
    <name type="scientific">Melia azedarach</name>
    <name type="common">Chinaberry tree</name>
    <dbReference type="NCBI Taxonomy" id="155640"/>
    <lineage>
        <taxon>Eukaryota</taxon>
        <taxon>Viridiplantae</taxon>
        <taxon>Streptophyta</taxon>
        <taxon>Embryophyta</taxon>
        <taxon>Tracheophyta</taxon>
        <taxon>Spermatophyta</taxon>
        <taxon>Magnoliopsida</taxon>
        <taxon>eudicotyledons</taxon>
        <taxon>Gunneridae</taxon>
        <taxon>Pentapetalae</taxon>
        <taxon>rosids</taxon>
        <taxon>malvids</taxon>
        <taxon>Sapindales</taxon>
        <taxon>Meliaceae</taxon>
        <taxon>Melia</taxon>
    </lineage>
</organism>
<reference evidence="1 2" key="1">
    <citation type="journal article" date="2023" name="Science">
        <title>Complex scaffold remodeling in plant triterpene biosynthesis.</title>
        <authorList>
            <person name="De La Pena R."/>
            <person name="Hodgson H."/>
            <person name="Liu J.C."/>
            <person name="Stephenson M.J."/>
            <person name="Martin A.C."/>
            <person name="Owen C."/>
            <person name="Harkess A."/>
            <person name="Leebens-Mack J."/>
            <person name="Jimenez L.E."/>
            <person name="Osbourn A."/>
            <person name="Sattely E.S."/>
        </authorList>
    </citation>
    <scope>NUCLEOTIDE SEQUENCE [LARGE SCALE GENOMIC DNA]</scope>
    <source>
        <strain evidence="2">cv. JPN11</strain>
        <tissue evidence="1">Leaf</tissue>
    </source>
</reference>
<comment type="caution">
    <text evidence="1">The sequence shown here is derived from an EMBL/GenBank/DDBJ whole genome shotgun (WGS) entry which is preliminary data.</text>
</comment>
<sequence length="379" mass="42238">MMLEMCKRPLERCFGGGGDGLLWHMDLKPHASGDYSIAVVQANSSLEDQGQVFTSPSATYVGVYDGHGGPEASRFITHHLFPFLQKFATEQGGLSADVIKRAFDATEEEFLHLVKQSWPARPQIASVGSCCLVGVIAKDVLYVANLGDSRAVLGRRVSENRRNIRVVPERLSVDHNVGVEAVRKEVEALHPDDSHIVVHTRGVWRIKGIIQVSRSIGDVYLKKPEFSRDPLFQQFGTLVSLKRPVMTAEPSILIRKLKPEDLFLIFASDGLWEQLSDEAAVEIVSKSPRVGIAKRLVRAALQEAARKREMQYEDIKRIQKGTRRYFHDDITVVVIYLDHPLGSSTSRIKDHCLVDITSAPVDIFSFNADEADDSLPTVI</sequence>
<evidence type="ECO:0000313" key="2">
    <source>
        <dbReference type="Proteomes" id="UP001164539"/>
    </source>
</evidence>
<keyword evidence="2" id="KW-1185">Reference proteome</keyword>
<accession>A0ACC1XVK9</accession>
<name>A0ACC1XVK9_MELAZ</name>
<proteinExistence type="predicted"/>